<organism evidence="2 3">
    <name type="scientific">Neptunomonas concharum</name>
    <dbReference type="NCBI Taxonomy" id="1031538"/>
    <lineage>
        <taxon>Bacteria</taxon>
        <taxon>Pseudomonadati</taxon>
        <taxon>Pseudomonadota</taxon>
        <taxon>Gammaproteobacteria</taxon>
        <taxon>Oceanospirillales</taxon>
        <taxon>Oceanospirillaceae</taxon>
        <taxon>Neptunomonas</taxon>
    </lineage>
</organism>
<keyword evidence="3" id="KW-1185">Reference proteome</keyword>
<keyword evidence="1" id="KW-0472">Membrane</keyword>
<accession>A0A5P1RFK4</accession>
<dbReference type="Pfam" id="PF10011">
    <property type="entry name" value="DUF2254"/>
    <property type="match status" value="1"/>
</dbReference>
<feature type="transmembrane region" description="Helical" evidence="1">
    <location>
        <begin position="21"/>
        <end position="38"/>
    </location>
</feature>
<reference evidence="2 3" key="1">
    <citation type="journal article" date="2019" name="Biochem. Eng. J.">
        <title>Metabolic engineering of the marine bacteria Neptunomonas concharum for the production of acetoin and meso-2,3-butanediol from acetate.</title>
        <authorList>
            <person name="Li W."/>
            <person name="Pu N."/>
            <person name="Liu C.-X."/>
            <person name="Yuan Q.-P."/>
            <person name="Li Z.-J."/>
        </authorList>
    </citation>
    <scope>NUCLEOTIDE SEQUENCE [LARGE SCALE GENOMIC DNA]</scope>
    <source>
        <strain evidence="2 3">JCM17730</strain>
    </source>
</reference>
<dbReference type="EMBL" id="CP043869">
    <property type="protein sequence ID" value="QEQ98438.1"/>
    <property type="molecule type" value="Genomic_DNA"/>
</dbReference>
<protein>
    <submittedName>
        <fullName evidence="2">DUF2254 domain-containing protein</fullName>
    </submittedName>
</protein>
<evidence type="ECO:0000313" key="2">
    <source>
        <dbReference type="EMBL" id="QEQ98438.1"/>
    </source>
</evidence>
<keyword evidence="1" id="KW-1133">Transmembrane helix</keyword>
<dbReference type="InterPro" id="IPR018723">
    <property type="entry name" value="DUF2254_membrane"/>
</dbReference>
<dbReference type="KEGG" id="ncu:F0U83_12740"/>
<feature type="transmembrane region" description="Helical" evidence="1">
    <location>
        <begin position="131"/>
        <end position="157"/>
    </location>
</feature>
<name>A0A5P1RFK4_9GAMM</name>
<gene>
    <name evidence="2" type="ORF">F0U83_12740</name>
</gene>
<dbReference type="Proteomes" id="UP000324760">
    <property type="component" value="Chromosome"/>
</dbReference>
<dbReference type="OrthoDB" id="2955631at2"/>
<feature type="transmembrane region" description="Helical" evidence="1">
    <location>
        <begin position="63"/>
        <end position="86"/>
    </location>
</feature>
<keyword evidence="1" id="KW-0812">Transmembrane</keyword>
<sequence length="424" mass="45993">MSQGRTIFDINRLREQLWLRPFVICLLSILGVLAAKLADGSGDNFIRYIPEIDAGALETLLSIMASSMMVIATFSVTSMVSAYASASSTATPRSFKVIIADDASQNALSAFIGAFIFSIVALTALKNDFFATIGVFILFSLTIFVFSIVIITFVRWVDGIARLGRMGSTIGKVESATAKALTSRANAPALHGLCKSVASLEGRPIYANAVGYVQHIDMAALQKHAEKTHARITVVALPGTLVAPSRVLAYVQTEAQTELDEVDFIQSFQIGEERLFDNDPRFGLIVLSEIAGRALSPAVNDPGTAIVILGTVLRLFTDYSHMRKHCNEEPIYNRITVPELSVDDMFDDIFTVIARDGAGLVEVATRLQKSLSILASSGDQEMRSAAIRHGKLALMRAKSSLVMEEDYKTVTEASGFHEKSVNLS</sequence>
<dbReference type="AlphaFoldDB" id="A0A5P1RFK4"/>
<evidence type="ECO:0000256" key="1">
    <source>
        <dbReference type="SAM" id="Phobius"/>
    </source>
</evidence>
<proteinExistence type="predicted"/>
<evidence type="ECO:0000313" key="3">
    <source>
        <dbReference type="Proteomes" id="UP000324760"/>
    </source>
</evidence>
<feature type="transmembrane region" description="Helical" evidence="1">
    <location>
        <begin position="107"/>
        <end position="125"/>
    </location>
</feature>